<feature type="region of interest" description="Disordered" evidence="1">
    <location>
        <begin position="1"/>
        <end position="51"/>
    </location>
</feature>
<sequence>MQRPRFPGIKKTRVPQHRKLTGIGESDDVDEDRGDSRRESDQQTELQDPHLLAETMMIMTIILSRNAQDGSKNTSGSFLVPSTVESSRGEGREVGSRLRRMGPCCVVFAMLRLDSGSSCNLGRSVQ</sequence>
<comment type="caution">
    <text evidence="2">The sequence shown here is derived from an EMBL/GenBank/DDBJ whole genome shotgun (WGS) entry which is preliminary data.</text>
</comment>
<evidence type="ECO:0000313" key="3">
    <source>
        <dbReference type="Proteomes" id="UP000287651"/>
    </source>
</evidence>
<name>A0A426YSU7_ENSVE</name>
<feature type="compositionally biased region" description="Polar residues" evidence="1">
    <location>
        <begin position="68"/>
        <end position="77"/>
    </location>
</feature>
<proteinExistence type="predicted"/>
<reference evidence="2 3" key="1">
    <citation type="journal article" date="2014" name="Agronomy (Basel)">
        <title>A Draft Genome Sequence for Ensete ventricosum, the Drought-Tolerant Tree Against Hunger.</title>
        <authorList>
            <person name="Harrison J."/>
            <person name="Moore K.A."/>
            <person name="Paszkiewicz K."/>
            <person name="Jones T."/>
            <person name="Grant M."/>
            <person name="Ambacheew D."/>
            <person name="Muzemil S."/>
            <person name="Studholme D.J."/>
        </authorList>
    </citation>
    <scope>NUCLEOTIDE SEQUENCE [LARGE SCALE GENOMIC DNA]</scope>
</reference>
<feature type="compositionally biased region" description="Basic and acidic residues" evidence="1">
    <location>
        <begin position="87"/>
        <end position="96"/>
    </location>
</feature>
<gene>
    <name evidence="2" type="ORF">B296_00048907</name>
</gene>
<protein>
    <submittedName>
        <fullName evidence="2">Uncharacterized protein</fullName>
    </submittedName>
</protein>
<dbReference type="EMBL" id="AMZH03010420">
    <property type="protein sequence ID" value="RRT54789.1"/>
    <property type="molecule type" value="Genomic_DNA"/>
</dbReference>
<dbReference type="Proteomes" id="UP000287651">
    <property type="component" value="Unassembled WGS sequence"/>
</dbReference>
<dbReference type="AlphaFoldDB" id="A0A426YSU7"/>
<organism evidence="2 3">
    <name type="scientific">Ensete ventricosum</name>
    <name type="common">Abyssinian banana</name>
    <name type="synonym">Musa ensete</name>
    <dbReference type="NCBI Taxonomy" id="4639"/>
    <lineage>
        <taxon>Eukaryota</taxon>
        <taxon>Viridiplantae</taxon>
        <taxon>Streptophyta</taxon>
        <taxon>Embryophyta</taxon>
        <taxon>Tracheophyta</taxon>
        <taxon>Spermatophyta</taxon>
        <taxon>Magnoliopsida</taxon>
        <taxon>Liliopsida</taxon>
        <taxon>Zingiberales</taxon>
        <taxon>Musaceae</taxon>
        <taxon>Ensete</taxon>
    </lineage>
</organism>
<evidence type="ECO:0000313" key="2">
    <source>
        <dbReference type="EMBL" id="RRT54789.1"/>
    </source>
</evidence>
<feature type="compositionally biased region" description="Basic residues" evidence="1">
    <location>
        <begin position="8"/>
        <end position="20"/>
    </location>
</feature>
<evidence type="ECO:0000256" key="1">
    <source>
        <dbReference type="SAM" id="MobiDB-lite"/>
    </source>
</evidence>
<accession>A0A426YSU7</accession>
<feature type="region of interest" description="Disordered" evidence="1">
    <location>
        <begin position="68"/>
        <end position="97"/>
    </location>
</feature>